<protein>
    <submittedName>
        <fullName evidence="2">Uncharacterized protein</fullName>
    </submittedName>
</protein>
<evidence type="ECO:0000313" key="3">
    <source>
        <dbReference type="Proteomes" id="UP001163823"/>
    </source>
</evidence>
<evidence type="ECO:0000256" key="1">
    <source>
        <dbReference type="SAM" id="MobiDB-lite"/>
    </source>
</evidence>
<accession>A0AAD7QGW0</accession>
<sequence length="106" mass="11637">MLTATLKQKKEPVKASLRGSSTGINGWKSWTWVLIKVPTGPYPLHNKGSPPSPGQMLTTTLKEEKEAVSSNLCTSTSGINGWKSWDWQLSKVPSDPNPITNEGRPY</sequence>
<dbReference type="Proteomes" id="UP001163823">
    <property type="component" value="Chromosome 1"/>
</dbReference>
<dbReference type="AlphaFoldDB" id="A0AAD7QGW0"/>
<organism evidence="2 3">
    <name type="scientific">Quillaja saponaria</name>
    <name type="common">Soap bark tree</name>
    <dbReference type="NCBI Taxonomy" id="32244"/>
    <lineage>
        <taxon>Eukaryota</taxon>
        <taxon>Viridiplantae</taxon>
        <taxon>Streptophyta</taxon>
        <taxon>Embryophyta</taxon>
        <taxon>Tracheophyta</taxon>
        <taxon>Spermatophyta</taxon>
        <taxon>Magnoliopsida</taxon>
        <taxon>eudicotyledons</taxon>
        <taxon>Gunneridae</taxon>
        <taxon>Pentapetalae</taxon>
        <taxon>rosids</taxon>
        <taxon>fabids</taxon>
        <taxon>Fabales</taxon>
        <taxon>Quillajaceae</taxon>
        <taxon>Quillaja</taxon>
    </lineage>
</organism>
<dbReference type="KEGG" id="qsa:O6P43_000516"/>
<gene>
    <name evidence="2" type="ORF">O6P43_000516</name>
</gene>
<dbReference type="EMBL" id="JARAOO010000001">
    <property type="protein sequence ID" value="KAJ7981228.1"/>
    <property type="molecule type" value="Genomic_DNA"/>
</dbReference>
<evidence type="ECO:0000313" key="2">
    <source>
        <dbReference type="EMBL" id="KAJ7981228.1"/>
    </source>
</evidence>
<keyword evidence="3" id="KW-1185">Reference proteome</keyword>
<comment type="caution">
    <text evidence="2">The sequence shown here is derived from an EMBL/GenBank/DDBJ whole genome shotgun (WGS) entry which is preliminary data.</text>
</comment>
<feature type="region of interest" description="Disordered" evidence="1">
    <location>
        <begin position="1"/>
        <end position="20"/>
    </location>
</feature>
<proteinExistence type="predicted"/>
<name>A0AAD7QGW0_QUISA</name>
<reference evidence="2 3" key="1">
    <citation type="journal article" date="2023" name="Science">
        <title>Elucidation of the pathway for biosynthesis of saponin adjuvants from the soapbark tree.</title>
        <authorList>
            <person name="Reed J."/>
            <person name="Orme A."/>
            <person name="El-Demerdash A."/>
            <person name="Owen C."/>
            <person name="Martin L.B.B."/>
            <person name="Misra R.C."/>
            <person name="Kikuchi S."/>
            <person name="Rejzek M."/>
            <person name="Martin A.C."/>
            <person name="Harkess A."/>
            <person name="Leebens-Mack J."/>
            <person name="Louveau T."/>
            <person name="Stephenson M.J."/>
            <person name="Osbourn A."/>
        </authorList>
    </citation>
    <scope>NUCLEOTIDE SEQUENCE [LARGE SCALE GENOMIC DNA]</scope>
    <source>
        <strain evidence="2">S10</strain>
    </source>
</reference>